<protein>
    <submittedName>
        <fullName evidence="1">Uncharacterized protein</fullName>
    </submittedName>
</protein>
<dbReference type="EMBL" id="NVUK01000019">
    <property type="protein sequence ID" value="PCI77184.1"/>
    <property type="molecule type" value="Genomic_DNA"/>
</dbReference>
<name>A0A2A4X3U9_UNCAE</name>
<proteinExistence type="predicted"/>
<dbReference type="AlphaFoldDB" id="A0A2A4X3U9"/>
<dbReference type="Pfam" id="PF05150">
    <property type="entry name" value="Legionella_OMP"/>
    <property type="match status" value="1"/>
</dbReference>
<reference evidence="2" key="1">
    <citation type="submission" date="2017-08" db="EMBL/GenBank/DDBJ databases">
        <title>A dynamic microbial community with high functional redundancy inhabits the cold, oxic subseafloor aquifer.</title>
        <authorList>
            <person name="Tully B.J."/>
            <person name="Wheat C.G."/>
            <person name="Glazer B.T."/>
            <person name="Huber J.A."/>
        </authorList>
    </citation>
    <scope>NUCLEOTIDE SEQUENCE [LARGE SCALE GENOMIC DNA]</scope>
</reference>
<dbReference type="Proteomes" id="UP000218775">
    <property type="component" value="Unassembled WGS sequence"/>
</dbReference>
<gene>
    <name evidence="1" type="ORF">COB21_03355</name>
</gene>
<sequence>MQKYLRGIFSLSLLVGAVFSEAPIKETQGKNIEAEVCAYQPVAEENVESESDAQSETGVDFPVIERRDVERRDNAPWSVESPAKYDINLGPEARFNPHLRGRKRAEDFSGAETSTTIKGAQANLLSANVCPGAYCRTHRPGAGGRVVVDGSVYYFQPRVSGTSFVYDDTVEAVALTLPMEGNVYESKLSWNWGFNVGLGYNACSCFDYWTPHVSYTRLTTHGTNRVNASNGGSLIPIFASSRIVQSELVGTTIFAFCTSAKMESDFSFQSIDLSFSRSFFVSKRLAITPITALRGDKIKYSQRIEYTGGDPLAASLVTVFGLGGDNVRVNGRSDFTGIGPSFGLCTNWYFSKNISLVSKLSSSLLYGQFKINHKETYSANVNSMIDITADRHQFLPSVATDLGLSYDTCINKESCLVAVSLLWDLEYFWGYNQIPNGFELFVFSSDDLSIQSVKAEIKFSF</sequence>
<organism evidence="1 2">
    <name type="scientific">Aerophobetes bacterium</name>
    <dbReference type="NCBI Taxonomy" id="2030807"/>
    <lineage>
        <taxon>Bacteria</taxon>
        <taxon>Candidatus Aerophobota</taxon>
    </lineage>
</organism>
<dbReference type="InterPro" id="IPR007825">
    <property type="entry name" value="Major_OMP_Legionella"/>
</dbReference>
<comment type="caution">
    <text evidence="1">The sequence shown here is derived from an EMBL/GenBank/DDBJ whole genome shotgun (WGS) entry which is preliminary data.</text>
</comment>
<accession>A0A2A4X3U9</accession>
<evidence type="ECO:0000313" key="2">
    <source>
        <dbReference type="Proteomes" id="UP000218775"/>
    </source>
</evidence>
<evidence type="ECO:0000313" key="1">
    <source>
        <dbReference type="EMBL" id="PCI77184.1"/>
    </source>
</evidence>